<keyword evidence="2" id="KW-1185">Reference proteome</keyword>
<evidence type="ECO:0000313" key="2">
    <source>
        <dbReference type="Proteomes" id="UP000249177"/>
    </source>
</evidence>
<dbReference type="AlphaFoldDB" id="A0A2W7UFK5"/>
<dbReference type="RefSeq" id="WP_111411431.1">
    <property type="nucleotide sequence ID" value="NZ_QKXH01000013.1"/>
</dbReference>
<proteinExistence type="predicted"/>
<comment type="caution">
    <text evidence="1">The sequence shown here is derived from an EMBL/GenBank/DDBJ whole genome shotgun (WGS) entry which is preliminary data.</text>
</comment>
<dbReference type="EMBL" id="QKXH01000013">
    <property type="protein sequence ID" value="PZX92135.1"/>
    <property type="molecule type" value="Genomic_DNA"/>
</dbReference>
<dbReference type="Proteomes" id="UP000249177">
    <property type="component" value="Unassembled WGS sequence"/>
</dbReference>
<dbReference type="OrthoDB" id="1122364at2"/>
<accession>A0A2W7UFK5</accession>
<dbReference type="SUPFAM" id="SSF53137">
    <property type="entry name" value="Translational machinery components"/>
    <property type="match status" value="1"/>
</dbReference>
<protein>
    <submittedName>
        <fullName evidence="1">Uncharacterized protein</fullName>
    </submittedName>
</protein>
<gene>
    <name evidence="1" type="ORF">DOS84_17295</name>
</gene>
<name>A0A2W7UFK5_9FLAO</name>
<sequence>MKTTTNKELGIWMDHSIAHIIVFTDQWNELKTIESNFTHHDKANSLAKSESLFHNKEQQLQAEFYKKLEDVILNYDDVLLFGATNAKTELFNRTQKDKRFTDIKITIKEADKMNTTQKKIFISNYFEKEKASTLS</sequence>
<evidence type="ECO:0000313" key="1">
    <source>
        <dbReference type="EMBL" id="PZX92135.1"/>
    </source>
</evidence>
<reference evidence="1 2" key="1">
    <citation type="submission" date="2018-06" db="EMBL/GenBank/DDBJ databases">
        <title>Flavobacterium sp IMCC34762, genome.</title>
        <authorList>
            <person name="Joung Y."/>
            <person name="Cho J."/>
            <person name="Song J."/>
        </authorList>
    </citation>
    <scope>NUCLEOTIDE SEQUENCE [LARGE SCALE GENOMIC DNA]</scope>
    <source>
        <strain evidence="1 2">IMCC34762</strain>
    </source>
</reference>
<organism evidence="1 2">
    <name type="scientific">Flavobacterium aquariorum</name>
    <dbReference type="NCBI Taxonomy" id="2217670"/>
    <lineage>
        <taxon>Bacteria</taxon>
        <taxon>Pseudomonadati</taxon>
        <taxon>Bacteroidota</taxon>
        <taxon>Flavobacteriia</taxon>
        <taxon>Flavobacteriales</taxon>
        <taxon>Flavobacteriaceae</taxon>
        <taxon>Flavobacterium</taxon>
    </lineage>
</organism>